<organism evidence="1 2">
    <name type="scientific">Trinickia dabaoshanensis</name>
    <dbReference type="NCBI Taxonomy" id="564714"/>
    <lineage>
        <taxon>Bacteria</taxon>
        <taxon>Pseudomonadati</taxon>
        <taxon>Pseudomonadota</taxon>
        <taxon>Betaproteobacteria</taxon>
        <taxon>Burkholderiales</taxon>
        <taxon>Burkholderiaceae</taxon>
        <taxon>Trinickia</taxon>
    </lineage>
</organism>
<proteinExistence type="predicted"/>
<reference evidence="1 2" key="1">
    <citation type="submission" date="2018-01" db="EMBL/GenBank/DDBJ databases">
        <title>Whole genome analyses suggest that Burkholderia sensu lato contains two further novel genera in the rhizoxinica-symbiotica group Mycetohabitans gen. nov., and Trinickia gen. nov.: implications for the evolution of diazotrophy and nodulation in the Burkholderiaceae.</title>
        <authorList>
            <person name="Estrada-de los Santos P."/>
            <person name="Palmer M."/>
            <person name="Chavez-Ramirez B."/>
            <person name="Beukes C."/>
            <person name="Steenkamp E.T."/>
            <person name="Hirsch A.M."/>
            <person name="Manyaka P."/>
            <person name="Maluk M."/>
            <person name="Lafos M."/>
            <person name="Crook M."/>
            <person name="Gross E."/>
            <person name="Simon M.F."/>
            <person name="Bueno dos Reis Junior F."/>
            <person name="Poole P.S."/>
            <person name="Venter S.N."/>
            <person name="James E.K."/>
        </authorList>
    </citation>
    <scope>NUCLEOTIDE SEQUENCE [LARGE SCALE GENOMIC DNA]</scope>
    <source>
        <strain evidence="1 2">GIMN1.004</strain>
    </source>
</reference>
<comment type="caution">
    <text evidence="1">The sequence shown here is derived from an EMBL/GenBank/DDBJ whole genome shotgun (WGS) entry which is preliminary data.</text>
</comment>
<name>A0A2N7VH98_9BURK</name>
<accession>A0A2N7VH98</accession>
<dbReference type="Proteomes" id="UP000235616">
    <property type="component" value="Unassembled WGS sequence"/>
</dbReference>
<evidence type="ECO:0000313" key="1">
    <source>
        <dbReference type="EMBL" id="PMS16527.1"/>
    </source>
</evidence>
<dbReference type="AlphaFoldDB" id="A0A2N7VH98"/>
<keyword evidence="2" id="KW-1185">Reference proteome</keyword>
<protein>
    <recommendedName>
        <fullName evidence="3">DUF3318 domain-containing protein</fullName>
    </recommendedName>
</protein>
<dbReference type="EMBL" id="PNYA01000024">
    <property type="protein sequence ID" value="PMS16527.1"/>
    <property type="molecule type" value="Genomic_DNA"/>
</dbReference>
<sequence length="127" mass="13850">MRAVRKELLLLRAEVERAEFMQARAELHRKFANLGWIKLLVPGLGAVRGKAAGRGVNATISDWVLHHPLVTSLASLMLRKPLRATVTGAKPLLKWGALGAAAYAGLRAWSHFSNKRNEDDGADETSG</sequence>
<evidence type="ECO:0000313" key="2">
    <source>
        <dbReference type="Proteomes" id="UP000235616"/>
    </source>
</evidence>
<evidence type="ECO:0008006" key="3">
    <source>
        <dbReference type="Google" id="ProtNLM"/>
    </source>
</evidence>
<gene>
    <name evidence="1" type="ORF">C0Z18_23520</name>
</gene>